<organism evidence="1 2">
    <name type="scientific">Eragrostis curvula</name>
    <name type="common">weeping love grass</name>
    <dbReference type="NCBI Taxonomy" id="38414"/>
    <lineage>
        <taxon>Eukaryota</taxon>
        <taxon>Viridiplantae</taxon>
        <taxon>Streptophyta</taxon>
        <taxon>Embryophyta</taxon>
        <taxon>Tracheophyta</taxon>
        <taxon>Spermatophyta</taxon>
        <taxon>Magnoliopsida</taxon>
        <taxon>Liliopsida</taxon>
        <taxon>Poales</taxon>
        <taxon>Poaceae</taxon>
        <taxon>PACMAD clade</taxon>
        <taxon>Chloridoideae</taxon>
        <taxon>Eragrostideae</taxon>
        <taxon>Eragrostidinae</taxon>
        <taxon>Eragrostis</taxon>
    </lineage>
</organism>
<dbReference type="EMBL" id="RWGY01000013">
    <property type="protein sequence ID" value="TVU23935.1"/>
    <property type="molecule type" value="Genomic_DNA"/>
</dbReference>
<dbReference type="OrthoDB" id="691227at2759"/>
<proteinExistence type="predicted"/>
<dbReference type="PANTHER" id="PTHR31900">
    <property type="entry name" value="F-BOX/RNI SUPERFAMILY PROTEIN-RELATED"/>
    <property type="match status" value="1"/>
</dbReference>
<name>A0A5J9UKK7_9POAL</name>
<comment type="caution">
    <text evidence="1">The sequence shown here is derived from an EMBL/GenBank/DDBJ whole genome shotgun (WGS) entry which is preliminary data.</text>
</comment>
<keyword evidence="2" id="KW-1185">Reference proteome</keyword>
<gene>
    <name evidence="1" type="ORF">EJB05_26324</name>
</gene>
<feature type="non-terminal residue" evidence="1">
    <location>
        <position position="1"/>
    </location>
</feature>
<dbReference type="AlphaFoldDB" id="A0A5J9UKK7"/>
<evidence type="ECO:0000313" key="2">
    <source>
        <dbReference type="Proteomes" id="UP000324897"/>
    </source>
</evidence>
<evidence type="ECO:0008006" key="3">
    <source>
        <dbReference type="Google" id="ProtNLM"/>
    </source>
</evidence>
<dbReference type="PANTHER" id="PTHR31900:SF30">
    <property type="entry name" value="SUPERFAMILY PROTEIN, PUTATIVE-RELATED"/>
    <property type="match status" value="1"/>
</dbReference>
<accession>A0A5J9UKK7</accession>
<dbReference type="Proteomes" id="UP000324897">
    <property type="component" value="Chromosome 2"/>
</dbReference>
<dbReference type="InterPro" id="IPR050232">
    <property type="entry name" value="FBL13/AtMIF1-like"/>
</dbReference>
<sequence length="378" mass="43328">LDFRNSIDHFMRRKDDVVSFGGEDQKHEVSDLPGLTDKWFSCVQCHLKRVSLQFHLETSNGFGVQLANFFFEKAMFLEELYIDDGNHKMCKHMNRKFGGRITNPLQPSPDYKVTSMDKKLVALRLALRCCHNLKTVAADLSELCAFEYRGGAPPPSFRWCKHSPFQVLSCMLDFCGCETTDPRTLVKLRDFFHLFASATDLKLKSARLGAGVSHGVFSRTPALPIFATLRELELTGILNNDDTAAVATVTRILERIPSLEILSLFFLPEPREERDQYRHCSNEDIFNEHWLKYDRYAPLVVPVGMEIPCLRKRTKEINFVHYQGALAQRRLARFLLCNAPVVGEVCCEFAKGPLTMQTQLMEEIRGWVLNKSANMMFF</sequence>
<protein>
    <recommendedName>
        <fullName evidence="3">FBD domain-containing protein</fullName>
    </recommendedName>
</protein>
<evidence type="ECO:0000313" key="1">
    <source>
        <dbReference type="EMBL" id="TVU23935.1"/>
    </source>
</evidence>
<reference evidence="1 2" key="1">
    <citation type="journal article" date="2019" name="Sci. Rep.">
        <title>A high-quality genome of Eragrostis curvula grass provides insights into Poaceae evolution and supports new strategies to enhance forage quality.</title>
        <authorList>
            <person name="Carballo J."/>
            <person name="Santos B.A.C.M."/>
            <person name="Zappacosta D."/>
            <person name="Garbus I."/>
            <person name="Selva J.P."/>
            <person name="Gallo C.A."/>
            <person name="Diaz A."/>
            <person name="Albertini E."/>
            <person name="Caccamo M."/>
            <person name="Echenique V."/>
        </authorList>
    </citation>
    <scope>NUCLEOTIDE SEQUENCE [LARGE SCALE GENOMIC DNA]</scope>
    <source>
        <strain evidence="2">cv. Victoria</strain>
        <tissue evidence="1">Leaf</tissue>
    </source>
</reference>